<dbReference type="EMBL" id="ML122267">
    <property type="protein sequence ID" value="RPD59970.1"/>
    <property type="molecule type" value="Genomic_DNA"/>
</dbReference>
<proteinExistence type="predicted"/>
<dbReference type="Proteomes" id="UP000313359">
    <property type="component" value="Unassembled WGS sequence"/>
</dbReference>
<reference evidence="2" key="1">
    <citation type="journal article" date="2018" name="Genome Biol. Evol.">
        <title>Genomics and development of Lentinus tigrinus, a white-rot wood-decaying mushroom with dimorphic fruiting bodies.</title>
        <authorList>
            <person name="Wu B."/>
            <person name="Xu Z."/>
            <person name="Knudson A."/>
            <person name="Carlson A."/>
            <person name="Chen N."/>
            <person name="Kovaka S."/>
            <person name="LaButti K."/>
            <person name="Lipzen A."/>
            <person name="Pennachio C."/>
            <person name="Riley R."/>
            <person name="Schakwitz W."/>
            <person name="Umezawa K."/>
            <person name="Ohm R.A."/>
            <person name="Grigoriev I.V."/>
            <person name="Nagy L.G."/>
            <person name="Gibbons J."/>
            <person name="Hibbett D."/>
        </authorList>
    </citation>
    <scope>NUCLEOTIDE SEQUENCE [LARGE SCALE GENOMIC DNA]</scope>
    <source>
        <strain evidence="2">ALCF2SS1-6</strain>
    </source>
</reference>
<keyword evidence="3" id="KW-1185">Reference proteome</keyword>
<accession>A0A5C2S8C7</accession>
<dbReference type="AlphaFoldDB" id="A0A5C2S8C7"/>
<evidence type="ECO:0000313" key="2">
    <source>
        <dbReference type="EMBL" id="RPD59970.1"/>
    </source>
</evidence>
<feature type="region of interest" description="Disordered" evidence="1">
    <location>
        <begin position="34"/>
        <end position="86"/>
    </location>
</feature>
<gene>
    <name evidence="2" type="ORF">L227DRAFT_575506</name>
</gene>
<protein>
    <submittedName>
        <fullName evidence="2">Uncharacterized protein</fullName>
    </submittedName>
</protein>
<sequence length="86" mass="10404">MEEWKRQEAERKKKNTAITAHFEAAVEEWRAEQQLARDERRRPRWKKPEKKEYRLLPKISKPPARKRAKQAEDNEDEEEVSSSAEE</sequence>
<organism evidence="2 3">
    <name type="scientific">Lentinus tigrinus ALCF2SS1-6</name>
    <dbReference type="NCBI Taxonomy" id="1328759"/>
    <lineage>
        <taxon>Eukaryota</taxon>
        <taxon>Fungi</taxon>
        <taxon>Dikarya</taxon>
        <taxon>Basidiomycota</taxon>
        <taxon>Agaricomycotina</taxon>
        <taxon>Agaricomycetes</taxon>
        <taxon>Polyporales</taxon>
        <taxon>Polyporaceae</taxon>
        <taxon>Lentinus</taxon>
    </lineage>
</organism>
<evidence type="ECO:0000256" key="1">
    <source>
        <dbReference type="SAM" id="MobiDB-lite"/>
    </source>
</evidence>
<name>A0A5C2S8C7_9APHY</name>
<evidence type="ECO:0000313" key="3">
    <source>
        <dbReference type="Proteomes" id="UP000313359"/>
    </source>
</evidence>
<feature type="compositionally biased region" description="Acidic residues" evidence="1">
    <location>
        <begin position="73"/>
        <end position="86"/>
    </location>
</feature>